<evidence type="ECO:0000256" key="2">
    <source>
        <dbReference type="ARBA" id="ARBA00023163"/>
    </source>
</evidence>
<reference evidence="4 5" key="1">
    <citation type="submission" date="2019-09" db="EMBL/GenBank/DDBJ databases">
        <title>Phylogeny of genus Pseudoclavibacter and closely related genus.</title>
        <authorList>
            <person name="Li Y."/>
        </authorList>
    </citation>
    <scope>NUCLEOTIDE SEQUENCE [LARGE SCALE GENOMIC DNA]</scope>
    <source>
        <strain evidence="4 5">THG-MD12</strain>
    </source>
</reference>
<gene>
    <name evidence="4" type="ORF">F8O03_12460</name>
</gene>
<sequence>MDGRRIVGLTPALIADAGLELVEGGEPFGVNAIARKLGVRPSSLYKHVSGLDDIVELMRGHLVERYRTAPGERPWDAFVEEAVRRQRRMYADHPALLPFLIGKTITSPTVIDAYDDLALALQSGGFPDDEILTLIGMIDAFALGFGLELASPEQVWQPDSPTQLFGKLLAASRSGSERVERSFELALEVLLAALRDRLPAGDQG</sequence>
<accession>A0A7J5AZR4</accession>
<dbReference type="SUPFAM" id="SSF48498">
    <property type="entry name" value="Tetracyclin repressor-like, C-terminal domain"/>
    <property type="match status" value="1"/>
</dbReference>
<name>A0A7J5AZR4_9MICO</name>
<evidence type="ECO:0000259" key="3">
    <source>
        <dbReference type="Pfam" id="PF02909"/>
    </source>
</evidence>
<dbReference type="AlphaFoldDB" id="A0A7J5AZR4"/>
<dbReference type="Gene3D" id="1.10.357.10">
    <property type="entry name" value="Tetracycline Repressor, domain 2"/>
    <property type="match status" value="1"/>
</dbReference>
<feature type="domain" description="Tetracycline repressor TetR C-terminal" evidence="3">
    <location>
        <begin position="70"/>
        <end position="196"/>
    </location>
</feature>
<protein>
    <submittedName>
        <fullName evidence="4">TetR/AcrR family transcriptional regulator</fullName>
    </submittedName>
</protein>
<dbReference type="RefSeq" id="WP_151424142.1">
    <property type="nucleotide sequence ID" value="NZ_WBJX01000004.1"/>
</dbReference>
<dbReference type="InterPro" id="IPR009057">
    <property type="entry name" value="Homeodomain-like_sf"/>
</dbReference>
<dbReference type="Pfam" id="PF02909">
    <property type="entry name" value="TetR_C_1"/>
    <property type="match status" value="1"/>
</dbReference>
<keyword evidence="2" id="KW-0804">Transcription</keyword>
<dbReference type="InterPro" id="IPR036271">
    <property type="entry name" value="Tet_transcr_reg_TetR-rel_C_sf"/>
</dbReference>
<keyword evidence="1" id="KW-0805">Transcription regulation</keyword>
<evidence type="ECO:0000256" key="1">
    <source>
        <dbReference type="ARBA" id="ARBA00023015"/>
    </source>
</evidence>
<dbReference type="SUPFAM" id="SSF46689">
    <property type="entry name" value="Homeodomain-like"/>
    <property type="match status" value="1"/>
</dbReference>
<evidence type="ECO:0000313" key="4">
    <source>
        <dbReference type="EMBL" id="KAB1637102.1"/>
    </source>
</evidence>
<evidence type="ECO:0000313" key="5">
    <source>
        <dbReference type="Proteomes" id="UP000490386"/>
    </source>
</evidence>
<dbReference type="InterPro" id="IPR004111">
    <property type="entry name" value="Repressor_TetR_C"/>
</dbReference>
<organism evidence="4 5">
    <name type="scientific">Pseudoclavibacter terrae</name>
    <dbReference type="NCBI Taxonomy" id="1530195"/>
    <lineage>
        <taxon>Bacteria</taxon>
        <taxon>Bacillati</taxon>
        <taxon>Actinomycetota</taxon>
        <taxon>Actinomycetes</taxon>
        <taxon>Micrococcales</taxon>
        <taxon>Microbacteriaceae</taxon>
        <taxon>Pseudoclavibacter</taxon>
    </lineage>
</organism>
<proteinExistence type="predicted"/>
<comment type="caution">
    <text evidence="4">The sequence shown here is derived from an EMBL/GenBank/DDBJ whole genome shotgun (WGS) entry which is preliminary data.</text>
</comment>
<dbReference type="GO" id="GO:0045892">
    <property type="term" value="P:negative regulation of DNA-templated transcription"/>
    <property type="evidence" value="ECO:0007669"/>
    <property type="project" value="InterPro"/>
</dbReference>
<dbReference type="EMBL" id="WBJX01000004">
    <property type="protein sequence ID" value="KAB1637102.1"/>
    <property type="molecule type" value="Genomic_DNA"/>
</dbReference>
<dbReference type="OrthoDB" id="329481at2"/>
<keyword evidence="5" id="KW-1185">Reference proteome</keyword>
<dbReference type="Proteomes" id="UP000490386">
    <property type="component" value="Unassembled WGS sequence"/>
</dbReference>